<evidence type="ECO:0000256" key="4">
    <source>
        <dbReference type="ARBA" id="ARBA00023012"/>
    </source>
</evidence>
<evidence type="ECO:0000259" key="7">
    <source>
        <dbReference type="PROSITE" id="PS50109"/>
    </source>
</evidence>
<dbReference type="Gene3D" id="3.40.50.2300">
    <property type="match status" value="2"/>
</dbReference>
<protein>
    <recommendedName>
        <fullName evidence="2">histidine kinase</fullName>
        <ecNumber evidence="2">2.7.13.3</ecNumber>
    </recommendedName>
</protein>
<reference evidence="10" key="1">
    <citation type="submission" date="2023-06" db="EMBL/GenBank/DDBJ databases">
        <title>Genomic of Parafulvivirga corallium.</title>
        <authorList>
            <person name="Wang G."/>
        </authorList>
    </citation>
    <scope>NUCLEOTIDE SEQUENCE</scope>
    <source>
        <strain evidence="10">BMA10</strain>
    </source>
</reference>
<dbReference type="PANTHER" id="PTHR45339">
    <property type="entry name" value="HYBRID SIGNAL TRANSDUCTION HISTIDINE KINASE J"/>
    <property type="match status" value="1"/>
</dbReference>
<evidence type="ECO:0000256" key="3">
    <source>
        <dbReference type="ARBA" id="ARBA00022553"/>
    </source>
</evidence>
<evidence type="ECO:0000259" key="9">
    <source>
        <dbReference type="PROSITE" id="PS50113"/>
    </source>
</evidence>
<feature type="domain" description="Histidine kinase" evidence="7">
    <location>
        <begin position="278"/>
        <end position="499"/>
    </location>
</feature>
<dbReference type="CDD" id="cd16922">
    <property type="entry name" value="HATPase_EvgS-ArcB-TorS-like"/>
    <property type="match status" value="1"/>
</dbReference>
<proteinExistence type="predicted"/>
<keyword evidence="11" id="KW-1185">Reference proteome</keyword>
<dbReference type="InterPro" id="IPR036097">
    <property type="entry name" value="HisK_dim/P_sf"/>
</dbReference>
<dbReference type="EC" id="2.7.13.3" evidence="2"/>
<dbReference type="PROSITE" id="PS50109">
    <property type="entry name" value="HIS_KIN"/>
    <property type="match status" value="1"/>
</dbReference>
<feature type="modified residue" description="4-aspartylphosphate" evidence="5">
    <location>
        <position position="571"/>
    </location>
</feature>
<feature type="coiled-coil region" evidence="6">
    <location>
        <begin position="244"/>
        <end position="278"/>
    </location>
</feature>
<dbReference type="SMART" id="SM00086">
    <property type="entry name" value="PAC"/>
    <property type="match status" value="1"/>
</dbReference>
<dbReference type="InterPro" id="IPR003594">
    <property type="entry name" value="HATPase_dom"/>
</dbReference>
<sequence>MKPKILLIEDDEIDQMAFERFIKREQLNYDYSIAGSTSEAKAKLDNDEFDVIITDYMLGDGNAFDILDIAGRTPLIFTSGVGDEEVIVQAMKSGASDYLIKDSARNYLKVLPLTIDKTIRRREAEKRLQTAEDEIKKLSIVASKTSNAVLIFNKDLKIEWVNEAFSIMTGYRLLDLKGTSGELLRNDKKNLFDDDRIKNEVLNKKRSHTYEMINYTNEGEKYWVLTTLTPILDIYGKIDKIIAIESDITKTKQAEEEMREAKEKAEESKRVKEEFLANMSHEIRTPLNGIQGFTELLLKNVKNEDHRQYLEAIKFSSDNLLCIINDILDFSKIEAGKLELEETLFYLRDLIESIFNSFIFKAEDKGIALVKEIENNVPDSLIGDPVRINQIITNLLSNAIKFTENGTVTLTVSMASRDGKKVELLIAVTDTGIGIPKDKLAKIFESFAQATSSTTRKYGGTGLGLSIVKSLVQLHQGDISVKSIPNKETTFSFNIHLVEAHNKKISKKENEEILDVDISGLNILVAEDYPMNQILISETLNNWNLNVDIVENGKLAVEKLRDNDYDIVLMDVNMPEMSGFEATKLIRSSLEKPKSTTPIIAMTASALKGDREKCLSAGMDDYISKPFDQNELFRKLVHYSGSKKMQTQT</sequence>
<dbReference type="InterPro" id="IPR000700">
    <property type="entry name" value="PAS-assoc_C"/>
</dbReference>
<evidence type="ECO:0000256" key="5">
    <source>
        <dbReference type="PROSITE-ProRule" id="PRU00169"/>
    </source>
</evidence>
<organism evidence="10 11">
    <name type="scientific">Splendidivirga corallicola</name>
    <dbReference type="NCBI Taxonomy" id="3051826"/>
    <lineage>
        <taxon>Bacteria</taxon>
        <taxon>Pseudomonadati</taxon>
        <taxon>Bacteroidota</taxon>
        <taxon>Cytophagia</taxon>
        <taxon>Cytophagales</taxon>
        <taxon>Splendidivirgaceae</taxon>
        <taxon>Splendidivirga</taxon>
    </lineage>
</organism>
<evidence type="ECO:0000313" key="11">
    <source>
        <dbReference type="Proteomes" id="UP001172082"/>
    </source>
</evidence>
<comment type="caution">
    <text evidence="10">The sequence shown here is derived from an EMBL/GenBank/DDBJ whole genome shotgun (WGS) entry which is preliminary data.</text>
</comment>
<accession>A0ABT8KHK2</accession>
<dbReference type="SMART" id="SM00448">
    <property type="entry name" value="REC"/>
    <property type="match status" value="2"/>
</dbReference>
<dbReference type="SMART" id="SM00388">
    <property type="entry name" value="HisKA"/>
    <property type="match status" value="1"/>
</dbReference>
<dbReference type="InterPro" id="IPR001610">
    <property type="entry name" value="PAC"/>
</dbReference>
<dbReference type="CDD" id="cd17546">
    <property type="entry name" value="REC_hyHK_CKI1_RcsC-like"/>
    <property type="match status" value="1"/>
</dbReference>
<dbReference type="CDD" id="cd00130">
    <property type="entry name" value="PAS"/>
    <property type="match status" value="1"/>
</dbReference>
<dbReference type="Gene3D" id="1.10.287.130">
    <property type="match status" value="1"/>
</dbReference>
<dbReference type="CDD" id="cd00082">
    <property type="entry name" value="HisKA"/>
    <property type="match status" value="1"/>
</dbReference>
<dbReference type="Pfam" id="PF00072">
    <property type="entry name" value="Response_reg"/>
    <property type="match status" value="2"/>
</dbReference>
<dbReference type="CDD" id="cd00156">
    <property type="entry name" value="REC"/>
    <property type="match status" value="1"/>
</dbReference>
<dbReference type="Pfam" id="PF02518">
    <property type="entry name" value="HATPase_c"/>
    <property type="match status" value="1"/>
</dbReference>
<feature type="domain" description="Response regulatory" evidence="8">
    <location>
        <begin position="4"/>
        <end position="116"/>
    </location>
</feature>
<dbReference type="RefSeq" id="WP_346750211.1">
    <property type="nucleotide sequence ID" value="NZ_JAUJEA010000001.1"/>
</dbReference>
<evidence type="ECO:0000256" key="6">
    <source>
        <dbReference type="SAM" id="Coils"/>
    </source>
</evidence>
<feature type="domain" description="Response regulatory" evidence="8">
    <location>
        <begin position="522"/>
        <end position="640"/>
    </location>
</feature>
<keyword evidence="6" id="KW-0175">Coiled coil</keyword>
<gene>
    <name evidence="10" type="ORF">QQ008_02405</name>
</gene>
<dbReference type="Gene3D" id="3.30.565.10">
    <property type="entry name" value="Histidine kinase-like ATPase, C-terminal domain"/>
    <property type="match status" value="1"/>
</dbReference>
<dbReference type="Gene3D" id="3.30.450.20">
    <property type="entry name" value="PAS domain"/>
    <property type="match status" value="1"/>
</dbReference>
<dbReference type="PROSITE" id="PS50110">
    <property type="entry name" value="RESPONSE_REGULATORY"/>
    <property type="match status" value="2"/>
</dbReference>
<dbReference type="SUPFAM" id="SSF55874">
    <property type="entry name" value="ATPase domain of HSP90 chaperone/DNA topoisomerase II/histidine kinase"/>
    <property type="match status" value="1"/>
</dbReference>
<dbReference type="InterPro" id="IPR004358">
    <property type="entry name" value="Sig_transdc_His_kin-like_C"/>
</dbReference>
<dbReference type="PANTHER" id="PTHR45339:SF1">
    <property type="entry name" value="HYBRID SIGNAL TRANSDUCTION HISTIDINE KINASE J"/>
    <property type="match status" value="1"/>
</dbReference>
<dbReference type="InterPro" id="IPR000014">
    <property type="entry name" value="PAS"/>
</dbReference>
<dbReference type="InterPro" id="IPR005467">
    <property type="entry name" value="His_kinase_dom"/>
</dbReference>
<comment type="catalytic activity">
    <reaction evidence="1">
        <text>ATP + protein L-histidine = ADP + protein N-phospho-L-histidine.</text>
        <dbReference type="EC" id="2.7.13.3"/>
    </reaction>
</comment>
<keyword evidence="3 5" id="KW-0597">Phosphoprotein</keyword>
<dbReference type="Pfam" id="PF00512">
    <property type="entry name" value="HisKA"/>
    <property type="match status" value="1"/>
</dbReference>
<name>A0ABT8KHK2_9BACT</name>
<evidence type="ECO:0000259" key="8">
    <source>
        <dbReference type="PROSITE" id="PS50110"/>
    </source>
</evidence>
<dbReference type="InterPro" id="IPR036890">
    <property type="entry name" value="HATPase_C_sf"/>
</dbReference>
<keyword evidence="4" id="KW-0902">Two-component regulatory system</keyword>
<feature type="domain" description="PAC" evidence="9">
    <location>
        <begin position="206"/>
        <end position="260"/>
    </location>
</feature>
<dbReference type="PRINTS" id="PR00344">
    <property type="entry name" value="BCTRLSENSOR"/>
</dbReference>
<feature type="modified residue" description="4-aspartylphosphate" evidence="5">
    <location>
        <position position="55"/>
    </location>
</feature>
<evidence type="ECO:0000256" key="1">
    <source>
        <dbReference type="ARBA" id="ARBA00000085"/>
    </source>
</evidence>
<dbReference type="InterPro" id="IPR003661">
    <property type="entry name" value="HisK_dim/P_dom"/>
</dbReference>
<evidence type="ECO:0000313" key="10">
    <source>
        <dbReference type="EMBL" id="MDN5200185.1"/>
    </source>
</evidence>
<dbReference type="InterPro" id="IPR001789">
    <property type="entry name" value="Sig_transdc_resp-reg_receiver"/>
</dbReference>
<dbReference type="PROSITE" id="PS50113">
    <property type="entry name" value="PAC"/>
    <property type="match status" value="1"/>
</dbReference>
<dbReference type="Proteomes" id="UP001172082">
    <property type="component" value="Unassembled WGS sequence"/>
</dbReference>
<dbReference type="SUPFAM" id="SSF47384">
    <property type="entry name" value="Homodimeric domain of signal transducing histidine kinase"/>
    <property type="match status" value="1"/>
</dbReference>
<dbReference type="SUPFAM" id="SSF55785">
    <property type="entry name" value="PYP-like sensor domain (PAS domain)"/>
    <property type="match status" value="1"/>
</dbReference>
<dbReference type="InterPro" id="IPR035965">
    <property type="entry name" value="PAS-like_dom_sf"/>
</dbReference>
<dbReference type="NCBIfam" id="TIGR00229">
    <property type="entry name" value="sensory_box"/>
    <property type="match status" value="1"/>
</dbReference>
<dbReference type="SMART" id="SM00387">
    <property type="entry name" value="HATPase_c"/>
    <property type="match status" value="1"/>
</dbReference>
<dbReference type="EMBL" id="JAUJEA010000001">
    <property type="protein sequence ID" value="MDN5200185.1"/>
    <property type="molecule type" value="Genomic_DNA"/>
</dbReference>
<evidence type="ECO:0000256" key="2">
    <source>
        <dbReference type="ARBA" id="ARBA00012438"/>
    </source>
</evidence>
<dbReference type="SUPFAM" id="SSF52172">
    <property type="entry name" value="CheY-like"/>
    <property type="match status" value="2"/>
</dbReference>
<dbReference type="Pfam" id="PF13426">
    <property type="entry name" value="PAS_9"/>
    <property type="match status" value="1"/>
</dbReference>
<dbReference type="InterPro" id="IPR011006">
    <property type="entry name" value="CheY-like_superfamily"/>
</dbReference>